<reference evidence="2 3" key="1">
    <citation type="submission" date="2018-01" db="EMBL/GenBank/DDBJ databases">
        <title>The draft genome of Hanstruepera neustonica JCM19743.</title>
        <authorList>
            <person name="He R.-H."/>
            <person name="Du Z.-J."/>
        </authorList>
    </citation>
    <scope>NUCLEOTIDE SEQUENCE [LARGE SCALE GENOMIC DNA]</scope>
    <source>
        <strain evidence="2 3">JCM19743</strain>
    </source>
</reference>
<organism evidence="2 3">
    <name type="scientific">Hanstruepera neustonica</name>
    <dbReference type="NCBI Taxonomy" id="1445657"/>
    <lineage>
        <taxon>Bacteria</taxon>
        <taxon>Pseudomonadati</taxon>
        <taxon>Bacteroidota</taxon>
        <taxon>Flavobacteriia</taxon>
        <taxon>Flavobacteriales</taxon>
        <taxon>Flavobacteriaceae</taxon>
        <taxon>Hanstruepera</taxon>
    </lineage>
</organism>
<dbReference type="SUPFAM" id="SSF101874">
    <property type="entry name" value="YceI-like"/>
    <property type="match status" value="1"/>
</dbReference>
<dbReference type="AlphaFoldDB" id="A0A2K1DZA9"/>
<keyword evidence="3" id="KW-1185">Reference proteome</keyword>
<dbReference type="PANTHER" id="PTHR34406:SF1">
    <property type="entry name" value="PROTEIN YCEI"/>
    <property type="match status" value="1"/>
</dbReference>
<dbReference type="InterPro" id="IPR007372">
    <property type="entry name" value="Lipid/polyisoprenoid-bd_YceI"/>
</dbReference>
<feature type="domain" description="Lipid/polyisoprenoid-binding YceI-like" evidence="1">
    <location>
        <begin position="45"/>
        <end position="216"/>
    </location>
</feature>
<dbReference type="SMART" id="SM00867">
    <property type="entry name" value="YceI"/>
    <property type="match status" value="1"/>
</dbReference>
<dbReference type="Proteomes" id="UP000236641">
    <property type="component" value="Unassembled WGS sequence"/>
</dbReference>
<dbReference type="PANTHER" id="PTHR34406">
    <property type="entry name" value="PROTEIN YCEI"/>
    <property type="match status" value="1"/>
</dbReference>
<evidence type="ECO:0000259" key="1">
    <source>
        <dbReference type="SMART" id="SM00867"/>
    </source>
</evidence>
<proteinExistence type="predicted"/>
<accession>A0A2K1DZA9</accession>
<evidence type="ECO:0000313" key="2">
    <source>
        <dbReference type="EMBL" id="PNQ73355.1"/>
    </source>
</evidence>
<sequence>MTKRFLTFAGIAVFALALTNCKDKAKEAETTAAEETAEMTAVSTKYLADAANSTIMWKGFKPTGTHTGTISIENGVLTMKGDAIESGTFLIDMNSITVTDIPAEKEGNAKLTGHLKSDDFFHVEQYPSSAFTVTGFEMKDGKGMLSGNLKMKDAENNITIPVTITENGDTVTLTSETFTIDRSKWNVKYGSKSFFDDLGDKFINDEFELQITLVANKES</sequence>
<dbReference type="OrthoDB" id="951410at2"/>
<comment type="caution">
    <text evidence="2">The sequence shown here is derived from an EMBL/GenBank/DDBJ whole genome shotgun (WGS) entry which is preliminary data.</text>
</comment>
<dbReference type="RefSeq" id="WP_103051879.1">
    <property type="nucleotide sequence ID" value="NZ_POWF01000003.1"/>
</dbReference>
<protein>
    <submittedName>
        <fullName evidence="2">Lipid-binding protein</fullName>
    </submittedName>
</protein>
<dbReference type="Pfam" id="PF04264">
    <property type="entry name" value="YceI"/>
    <property type="match status" value="1"/>
</dbReference>
<dbReference type="Gene3D" id="2.40.128.110">
    <property type="entry name" value="Lipid/polyisoprenoid-binding, YceI-like"/>
    <property type="match status" value="1"/>
</dbReference>
<evidence type="ECO:0000313" key="3">
    <source>
        <dbReference type="Proteomes" id="UP000236641"/>
    </source>
</evidence>
<dbReference type="EMBL" id="POWF01000003">
    <property type="protein sequence ID" value="PNQ73355.1"/>
    <property type="molecule type" value="Genomic_DNA"/>
</dbReference>
<dbReference type="InterPro" id="IPR036761">
    <property type="entry name" value="TTHA0802/YceI-like_sf"/>
</dbReference>
<gene>
    <name evidence="2" type="ORF">C1T31_07500</name>
</gene>
<name>A0A2K1DZA9_9FLAO</name>